<keyword evidence="12 14" id="KW-0472">Membrane</keyword>
<dbReference type="Proteomes" id="UP000289537">
    <property type="component" value="Chromosome"/>
</dbReference>
<dbReference type="OrthoDB" id="9809379at2"/>
<dbReference type="Gene3D" id="1.20.58.760">
    <property type="entry name" value="Peptidase M41"/>
    <property type="match status" value="1"/>
</dbReference>
<keyword evidence="9 14" id="KW-0067">ATP-binding</keyword>
<dbReference type="GO" id="GO:0004222">
    <property type="term" value="F:metalloendopeptidase activity"/>
    <property type="evidence" value="ECO:0007669"/>
    <property type="project" value="InterPro"/>
</dbReference>
<evidence type="ECO:0000256" key="4">
    <source>
        <dbReference type="ARBA" id="ARBA00022692"/>
    </source>
</evidence>
<keyword evidence="7 14" id="KW-0378">Hydrolase</keyword>
<keyword evidence="3 14" id="KW-0645">Protease</keyword>
<evidence type="ECO:0000256" key="13">
    <source>
        <dbReference type="ARBA" id="ARBA00061570"/>
    </source>
</evidence>
<dbReference type="SUPFAM" id="SSF140990">
    <property type="entry name" value="FtsH protease domain-like"/>
    <property type="match status" value="1"/>
</dbReference>
<dbReference type="FunFam" id="1.20.58.760:FF:000001">
    <property type="entry name" value="ATP-dependent zinc metalloprotease FtsH"/>
    <property type="match status" value="1"/>
</dbReference>
<dbReference type="Pfam" id="PF00004">
    <property type="entry name" value="AAA"/>
    <property type="match status" value="1"/>
</dbReference>
<accession>A0A2Z5T7D7</accession>
<keyword evidence="5 14" id="KW-0479">Metal-binding</keyword>
<feature type="binding site" evidence="14">
    <location>
        <position position="406"/>
    </location>
    <ligand>
        <name>Zn(2+)</name>
        <dbReference type="ChEBI" id="CHEBI:29105"/>
        <note>catalytic</note>
    </ligand>
</feature>
<dbReference type="SUPFAM" id="SSF52540">
    <property type="entry name" value="P-loop containing nucleoside triphosphate hydrolases"/>
    <property type="match status" value="1"/>
</dbReference>
<feature type="binding site" evidence="14">
    <location>
        <begin position="184"/>
        <end position="191"/>
    </location>
    <ligand>
        <name>ATP</name>
        <dbReference type="ChEBI" id="CHEBI:30616"/>
    </ligand>
</feature>
<comment type="similarity">
    <text evidence="2 14">In the C-terminal section; belongs to the peptidase M41 family.</text>
</comment>
<evidence type="ECO:0000256" key="8">
    <source>
        <dbReference type="ARBA" id="ARBA00022833"/>
    </source>
</evidence>
<dbReference type="Pfam" id="PF17862">
    <property type="entry name" value="AAA_lid_3"/>
    <property type="match status" value="1"/>
</dbReference>
<dbReference type="AlphaFoldDB" id="A0A2Z5T7D7"/>
<dbReference type="GO" id="GO:0004176">
    <property type="term" value="F:ATP-dependent peptidase activity"/>
    <property type="evidence" value="ECO:0007669"/>
    <property type="project" value="InterPro"/>
</dbReference>
<evidence type="ECO:0000256" key="7">
    <source>
        <dbReference type="ARBA" id="ARBA00022801"/>
    </source>
</evidence>
<proteinExistence type="inferred from homology"/>
<name>A0A2Z5T7D7_9GAMM</name>
<feature type="active site" evidence="14">
    <location>
        <position position="407"/>
    </location>
</feature>
<dbReference type="InterPro" id="IPR003960">
    <property type="entry name" value="ATPase_AAA_CS"/>
</dbReference>
<dbReference type="FunFam" id="3.40.50.300:FF:000001">
    <property type="entry name" value="ATP-dependent zinc metalloprotease FtsH"/>
    <property type="match status" value="1"/>
</dbReference>
<keyword evidence="18" id="KW-1185">Reference proteome</keyword>
<dbReference type="GO" id="GO:0006508">
    <property type="term" value="P:proteolysis"/>
    <property type="evidence" value="ECO:0007669"/>
    <property type="project" value="UniProtKB-KW"/>
</dbReference>
<dbReference type="Pfam" id="PF01434">
    <property type="entry name" value="Peptidase_M41"/>
    <property type="match status" value="1"/>
</dbReference>
<feature type="transmembrane region" description="Helical" evidence="14">
    <location>
        <begin position="99"/>
        <end position="120"/>
    </location>
</feature>
<dbReference type="GO" id="GO:0005886">
    <property type="term" value="C:plasma membrane"/>
    <property type="evidence" value="ECO:0007669"/>
    <property type="project" value="UniProtKB-SubCell"/>
</dbReference>
<dbReference type="KEGG" id="eor:NARRFE1_00360"/>
<evidence type="ECO:0000256" key="6">
    <source>
        <dbReference type="ARBA" id="ARBA00022741"/>
    </source>
</evidence>
<evidence type="ECO:0000256" key="5">
    <source>
        <dbReference type="ARBA" id="ARBA00022723"/>
    </source>
</evidence>
<keyword evidence="10 14" id="KW-1133">Transmembrane helix</keyword>
<feature type="domain" description="AAA+ ATPase" evidence="16">
    <location>
        <begin position="176"/>
        <end position="315"/>
    </location>
</feature>
<dbReference type="SMART" id="SM00382">
    <property type="entry name" value="AAA"/>
    <property type="match status" value="1"/>
</dbReference>
<dbReference type="GO" id="GO:0016887">
    <property type="term" value="F:ATP hydrolysis activity"/>
    <property type="evidence" value="ECO:0007669"/>
    <property type="project" value="UniProtKB-UniRule"/>
</dbReference>
<keyword evidence="4 14" id="KW-0812">Transmembrane</keyword>
<comment type="subunit">
    <text evidence="14">Homohexamer.</text>
</comment>
<comment type="subcellular location">
    <subcellularLocation>
        <location evidence="14">Cell membrane</location>
        <topology evidence="14">Multi-pass membrane protein</topology>
        <orientation evidence="14">Cytoplasmic side</orientation>
    </subcellularLocation>
    <subcellularLocation>
        <location evidence="1">Membrane</location>
    </subcellularLocation>
</comment>
<keyword evidence="14" id="KW-1003">Cell membrane</keyword>
<dbReference type="GO" id="GO:0008270">
    <property type="term" value="F:zinc ion binding"/>
    <property type="evidence" value="ECO:0007669"/>
    <property type="project" value="UniProtKB-UniRule"/>
</dbReference>
<evidence type="ECO:0000313" key="17">
    <source>
        <dbReference type="EMBL" id="BBA84995.1"/>
    </source>
</evidence>
<dbReference type="InterPro" id="IPR005936">
    <property type="entry name" value="FtsH"/>
</dbReference>
<evidence type="ECO:0000256" key="9">
    <source>
        <dbReference type="ARBA" id="ARBA00022840"/>
    </source>
</evidence>
<dbReference type="PANTHER" id="PTHR23076">
    <property type="entry name" value="METALLOPROTEASE M41 FTSH"/>
    <property type="match status" value="1"/>
</dbReference>
<dbReference type="Gene3D" id="3.30.720.210">
    <property type="match status" value="1"/>
</dbReference>
<dbReference type="RefSeq" id="WP_148708346.1">
    <property type="nucleotide sequence ID" value="NZ_AP018161.1"/>
</dbReference>
<evidence type="ECO:0000256" key="12">
    <source>
        <dbReference type="ARBA" id="ARBA00023136"/>
    </source>
</evidence>
<dbReference type="NCBIfam" id="TIGR01241">
    <property type="entry name" value="FtsH_fam"/>
    <property type="match status" value="1"/>
</dbReference>
<dbReference type="InterPro" id="IPR027417">
    <property type="entry name" value="P-loop_NTPase"/>
</dbReference>
<dbReference type="InterPro" id="IPR037219">
    <property type="entry name" value="Peptidase_M41-like"/>
</dbReference>
<evidence type="ECO:0000256" key="3">
    <source>
        <dbReference type="ARBA" id="ARBA00022670"/>
    </source>
</evidence>
<dbReference type="PROSITE" id="PS00674">
    <property type="entry name" value="AAA"/>
    <property type="match status" value="1"/>
</dbReference>
<dbReference type="GO" id="GO:0030163">
    <property type="term" value="P:protein catabolic process"/>
    <property type="evidence" value="ECO:0007669"/>
    <property type="project" value="UniProtKB-UniRule"/>
</dbReference>
<dbReference type="PANTHER" id="PTHR23076:SF97">
    <property type="entry name" value="ATP-DEPENDENT ZINC METALLOPROTEASE YME1L1"/>
    <property type="match status" value="1"/>
</dbReference>
<dbReference type="HAMAP" id="MF_01458">
    <property type="entry name" value="FtsH"/>
    <property type="match status" value="1"/>
</dbReference>
<evidence type="ECO:0000259" key="16">
    <source>
        <dbReference type="SMART" id="SM00382"/>
    </source>
</evidence>
<keyword evidence="11 14" id="KW-0482">Metalloprotease</keyword>
<sequence>MIKNFILFILVSVYFITFLSNIKYIFFNKTISYNNFIKLLNNNYIKKIYLEGNKIFILNKNNKKYITYIPNICKELTEILLKNKVDILNKNYILNSNYIIYYLMYVIPILIFLIIWLILIKKINIKNLFLGKNNVKNNIKTKFCNIAGCDEAKEEIKEIVNFLKNPDKYKKLGGKIPKGILLIGEPGTGKTLLAKAIAGESNVPFYNISGSEFVEMFVGVGALRVREIFDKAKKNSPSIIFIDEIDSIGRQRGIGLGGSHDEREQTLNQMLVEMDGFTENESVIVIAATNRPEILDKALLRSGRFDRKIIIDLPNLKGREDILKIYIKKTNISKDVNIKEIAKTTYGFSGADLFNLVNESILNAVKNNRNIISMKDFDISIDRILLGIEKKNLFTNINQKESVAYHESGHVIVGKIISNQHINKVTIIPRGNSLGYTMCIEDENLLNLNKEILENKISILYAGRIAEEIIYGSEKVSTGCFNDIKIATNIAKNMILKWGYSNKLSPIIFNENDMWNRKILFSNKILDLINNEIFDIINRNIIRSKKILLKNIDLLHNMKNLLLKYETLYFEQINDIINRKFL</sequence>
<dbReference type="FunFam" id="1.10.8.60:FF:000001">
    <property type="entry name" value="ATP-dependent zinc metalloprotease FtsH"/>
    <property type="match status" value="1"/>
</dbReference>
<evidence type="ECO:0000256" key="15">
    <source>
        <dbReference type="RuleBase" id="RU003651"/>
    </source>
</evidence>
<protein>
    <recommendedName>
        <fullName evidence="14">ATP-dependent zinc metalloprotease FtsH</fullName>
        <ecNumber evidence="14">3.4.24.-</ecNumber>
    </recommendedName>
</protein>
<feature type="transmembrane region" description="Helical" evidence="14">
    <location>
        <begin position="5"/>
        <end position="26"/>
    </location>
</feature>
<comment type="cofactor">
    <cofactor evidence="14">
        <name>Zn(2+)</name>
        <dbReference type="ChEBI" id="CHEBI:29105"/>
    </cofactor>
    <text evidence="14">Binds 1 zinc ion per subunit.</text>
</comment>
<dbReference type="InterPro" id="IPR003593">
    <property type="entry name" value="AAA+_ATPase"/>
</dbReference>
<dbReference type="InterPro" id="IPR000642">
    <property type="entry name" value="Peptidase_M41"/>
</dbReference>
<dbReference type="EC" id="3.4.24.-" evidence="14"/>
<evidence type="ECO:0000256" key="2">
    <source>
        <dbReference type="ARBA" id="ARBA00010044"/>
    </source>
</evidence>
<dbReference type="EMBL" id="AP018161">
    <property type="protein sequence ID" value="BBA84995.1"/>
    <property type="molecule type" value="Genomic_DNA"/>
</dbReference>
<organism evidence="17 18">
    <name type="scientific">endosymbiont of Rhynchophorus ferrugineus</name>
    <dbReference type="NCBI Taxonomy" id="1972133"/>
    <lineage>
        <taxon>Bacteria</taxon>
        <taxon>Pseudomonadati</taxon>
        <taxon>Pseudomonadota</taxon>
        <taxon>Gammaproteobacteria</taxon>
        <taxon>Candidatus Nardonella</taxon>
    </lineage>
</organism>
<dbReference type="Gene3D" id="3.40.50.300">
    <property type="entry name" value="P-loop containing nucleotide triphosphate hydrolases"/>
    <property type="match status" value="1"/>
</dbReference>
<comment type="similarity">
    <text evidence="15">Belongs to the AAA ATPase family.</text>
</comment>
<reference evidence="17 18" key="1">
    <citation type="journal article" date="2017" name="Proc. Natl. Acad. Sci. U.S.A.">
        <title>Small genome symbiont underlies cuticle hardness in beetles.</title>
        <authorList>
            <person name="Anbutsu H."/>
            <person name="Moriyama M."/>
            <person name="Nikoh N."/>
            <person name="Hosokawa T."/>
            <person name="Futahashi R."/>
            <person name="Tanahashi M."/>
            <person name="Meng X.Y."/>
            <person name="Kuriwada T."/>
            <person name="Mori N."/>
            <person name="Oshima K."/>
            <person name="Hattori M."/>
            <person name="Fujie M."/>
            <person name="Satoh N."/>
            <person name="Maeda T."/>
            <person name="Shigenobu S."/>
            <person name="Koga R."/>
            <person name="Fukatsu T."/>
        </authorList>
    </citation>
    <scope>NUCLEOTIDE SEQUENCE [LARGE SCALE GENOMIC DNA]</scope>
    <source>
        <strain evidence="17">NARRFE1</strain>
    </source>
</reference>
<keyword evidence="8 14" id="KW-0862">Zinc</keyword>
<evidence type="ECO:0000256" key="10">
    <source>
        <dbReference type="ARBA" id="ARBA00022989"/>
    </source>
</evidence>
<comment type="function">
    <text evidence="14">Acts as a processive, ATP-dependent zinc metallopeptidase for both cytoplasmic and membrane proteins. Plays a role in the quality control of integral membrane proteins.</text>
</comment>
<evidence type="ECO:0000256" key="11">
    <source>
        <dbReference type="ARBA" id="ARBA00023049"/>
    </source>
</evidence>
<keyword evidence="6 14" id="KW-0547">Nucleotide-binding</keyword>
<dbReference type="InterPro" id="IPR041569">
    <property type="entry name" value="AAA_lid_3"/>
</dbReference>
<comment type="similarity">
    <text evidence="13 14">In the central section; belongs to the AAA ATPase family.</text>
</comment>
<dbReference type="Gene3D" id="1.10.8.60">
    <property type="match status" value="1"/>
</dbReference>
<evidence type="ECO:0000313" key="18">
    <source>
        <dbReference type="Proteomes" id="UP000289537"/>
    </source>
</evidence>
<gene>
    <name evidence="14 17" type="primary">ftsH</name>
    <name evidence="17" type="ORF">NARRFE1_00360</name>
</gene>
<dbReference type="InterPro" id="IPR003959">
    <property type="entry name" value="ATPase_AAA_core"/>
</dbReference>
<feature type="binding site" evidence="14">
    <location>
        <position position="410"/>
    </location>
    <ligand>
        <name>Zn(2+)</name>
        <dbReference type="ChEBI" id="CHEBI:29105"/>
        <note>catalytic</note>
    </ligand>
</feature>
<evidence type="ECO:0000256" key="1">
    <source>
        <dbReference type="ARBA" id="ARBA00004370"/>
    </source>
</evidence>
<dbReference type="GO" id="GO:0005524">
    <property type="term" value="F:ATP binding"/>
    <property type="evidence" value="ECO:0007669"/>
    <property type="project" value="UniProtKB-UniRule"/>
</dbReference>
<evidence type="ECO:0000256" key="14">
    <source>
        <dbReference type="HAMAP-Rule" id="MF_01458"/>
    </source>
</evidence>
<dbReference type="CDD" id="cd19501">
    <property type="entry name" value="RecA-like_FtsH"/>
    <property type="match status" value="1"/>
</dbReference>
<feature type="binding site" evidence="14">
    <location>
        <position position="483"/>
    </location>
    <ligand>
        <name>Zn(2+)</name>
        <dbReference type="ChEBI" id="CHEBI:29105"/>
        <note>catalytic</note>
    </ligand>
</feature>